<name>I4C880_DESTA</name>
<dbReference type="Proteomes" id="UP000006055">
    <property type="component" value="Chromosome"/>
</dbReference>
<organism evidence="2 3">
    <name type="scientific">Desulfomonile tiedjei (strain ATCC 49306 / DSM 6799 / DCB-1)</name>
    <dbReference type="NCBI Taxonomy" id="706587"/>
    <lineage>
        <taxon>Bacteria</taxon>
        <taxon>Pseudomonadati</taxon>
        <taxon>Thermodesulfobacteriota</taxon>
        <taxon>Desulfomonilia</taxon>
        <taxon>Desulfomonilales</taxon>
        <taxon>Desulfomonilaceae</taxon>
        <taxon>Desulfomonile</taxon>
    </lineage>
</organism>
<keyword evidence="3" id="KW-1185">Reference proteome</keyword>
<dbReference type="AlphaFoldDB" id="I4C880"/>
<evidence type="ECO:0000313" key="2">
    <source>
        <dbReference type="EMBL" id="AFM25771.1"/>
    </source>
</evidence>
<dbReference type="KEGG" id="dti:Desti_3109"/>
<dbReference type="eggNOG" id="COG0455">
    <property type="taxonomic scope" value="Bacteria"/>
</dbReference>
<dbReference type="STRING" id="706587.Desti_3109"/>
<dbReference type="OrthoDB" id="369216at2"/>
<evidence type="ECO:0000313" key="3">
    <source>
        <dbReference type="Proteomes" id="UP000006055"/>
    </source>
</evidence>
<dbReference type="EMBL" id="CP003360">
    <property type="protein sequence ID" value="AFM25771.1"/>
    <property type="molecule type" value="Genomic_DNA"/>
</dbReference>
<proteinExistence type="predicted"/>
<dbReference type="PATRIC" id="fig|706587.4.peg.3534"/>
<accession>I4C880</accession>
<evidence type="ECO:0000259" key="1">
    <source>
        <dbReference type="Pfam" id="PF08885"/>
    </source>
</evidence>
<dbReference type="InterPro" id="IPR014982">
    <property type="entry name" value="GSCFA"/>
</dbReference>
<gene>
    <name evidence="2" type="ordered locus">Desti_3109</name>
</gene>
<feature type="domain" description="GSCFA" evidence="1">
    <location>
        <begin position="47"/>
        <end position="310"/>
    </location>
</feature>
<protein>
    <submittedName>
        <fullName evidence="2">GSCFA family protein</fullName>
    </submittedName>
</protein>
<sequence>MARSDVHPIHSFESWQVWPGSYDNSPPDGLYPCPGEQALKITKDTPVASMGSCFAREIKSVLLREGYSYVQEEAEHPASKHASAAWERLYNTFSMRQIFEYTFEDWNPEVRWWKTPMSGKIQDPYRRIVLYETQEQADSDFRHHRECSKRALQRAEVLILTLGLTEVWEDMHDGSVICLPSGPYVNEHGDMNRYRFRVTRYAENLANLERIHEIMARHNPQCQIVITVSPVHLWATFRTNADVISASCCSKATLRAVADQFAENHQNVHYFPAFEMATVYLPLLGRSIFSEGRENFHVNQDTVDFIMEQFFRFYGDSRNQAHTE</sequence>
<dbReference type="Pfam" id="PF08885">
    <property type="entry name" value="GSCFA"/>
    <property type="match status" value="1"/>
</dbReference>
<dbReference type="HOGENOM" id="CLU_049172_0_0_7"/>
<dbReference type="RefSeq" id="WP_014810908.1">
    <property type="nucleotide sequence ID" value="NC_018025.1"/>
</dbReference>
<reference evidence="3" key="1">
    <citation type="submission" date="2012-06" db="EMBL/GenBank/DDBJ databases">
        <title>Complete sequence of chromosome of Desulfomonile tiedjei DSM 6799.</title>
        <authorList>
            <person name="Lucas S."/>
            <person name="Copeland A."/>
            <person name="Lapidus A."/>
            <person name="Glavina del Rio T."/>
            <person name="Dalin E."/>
            <person name="Tice H."/>
            <person name="Bruce D."/>
            <person name="Goodwin L."/>
            <person name="Pitluck S."/>
            <person name="Peters L."/>
            <person name="Ovchinnikova G."/>
            <person name="Zeytun A."/>
            <person name="Lu M."/>
            <person name="Kyrpides N."/>
            <person name="Mavromatis K."/>
            <person name="Ivanova N."/>
            <person name="Brettin T."/>
            <person name="Detter J.C."/>
            <person name="Han C."/>
            <person name="Larimer F."/>
            <person name="Land M."/>
            <person name="Hauser L."/>
            <person name="Markowitz V."/>
            <person name="Cheng J.-F."/>
            <person name="Hugenholtz P."/>
            <person name="Woyke T."/>
            <person name="Wu D."/>
            <person name="Spring S."/>
            <person name="Schroeder M."/>
            <person name="Brambilla E."/>
            <person name="Klenk H.-P."/>
            <person name="Eisen J.A."/>
        </authorList>
    </citation>
    <scope>NUCLEOTIDE SEQUENCE [LARGE SCALE GENOMIC DNA]</scope>
    <source>
        <strain evidence="3">ATCC 49306 / DSM 6799 / DCB-1</strain>
    </source>
</reference>